<reference evidence="2 3" key="1">
    <citation type="journal article" date="2010" name="Proc. Natl. Acad. Sci. U.S.A.">
        <title>Enigmatic, ultrasmall, uncultivated Archaea.</title>
        <authorList>
            <person name="Baker B.J."/>
            <person name="Comolli L.R."/>
            <person name="Dick G.J."/>
            <person name="Hauser L.J."/>
            <person name="Hyatt D."/>
            <person name="Dill B.D."/>
            <person name="Land M.L."/>
            <person name="Verberkmoes N.C."/>
            <person name="Hettich R.L."/>
            <person name="Banfield J.F."/>
        </authorList>
    </citation>
    <scope>NUCLEOTIDE SEQUENCE [LARGE SCALE GENOMIC DNA]</scope>
</reference>
<accession>D6GV31</accession>
<evidence type="ECO:0000313" key="3">
    <source>
        <dbReference type="Proteomes" id="UP000009376"/>
    </source>
</evidence>
<dbReference type="EMBL" id="GG745550">
    <property type="protein sequence ID" value="EFD92958.1"/>
    <property type="molecule type" value="Genomic_DNA"/>
</dbReference>
<name>D6GV31_PARA5</name>
<dbReference type="Gene3D" id="3.90.550.10">
    <property type="entry name" value="Spore Coat Polysaccharide Biosynthesis Protein SpsA, Chain A"/>
    <property type="match status" value="1"/>
</dbReference>
<proteinExistence type="predicted"/>
<dbReference type="Proteomes" id="UP000009376">
    <property type="component" value="Unassembled WGS sequence"/>
</dbReference>
<dbReference type="InterPro" id="IPR001173">
    <property type="entry name" value="Glyco_trans_2-like"/>
</dbReference>
<dbReference type="Pfam" id="PF00535">
    <property type="entry name" value="Glycos_transf_2"/>
    <property type="match status" value="1"/>
</dbReference>
<dbReference type="AlphaFoldDB" id="D6GV31"/>
<feature type="domain" description="Glycosyltransferase 2-like" evidence="1">
    <location>
        <begin position="6"/>
        <end position="168"/>
    </location>
</feature>
<protein>
    <submittedName>
        <fullName evidence="2">Glycosyl transferase family 2</fullName>
    </submittedName>
</protein>
<evidence type="ECO:0000259" key="1">
    <source>
        <dbReference type="Pfam" id="PF00535"/>
    </source>
</evidence>
<keyword evidence="2" id="KW-0808">Transferase</keyword>
<dbReference type="GO" id="GO:0016740">
    <property type="term" value="F:transferase activity"/>
    <property type="evidence" value="ECO:0007669"/>
    <property type="project" value="UniProtKB-KW"/>
</dbReference>
<dbReference type="SUPFAM" id="SSF53448">
    <property type="entry name" value="Nucleotide-diphospho-sugar transferases"/>
    <property type="match status" value="1"/>
</dbReference>
<gene>
    <name evidence="2" type="ORF">BJBARM5_0333</name>
</gene>
<sequence length="276" mass="32111">MGYKLSVIISTYNHGAKLFSLLDYLDGQKVDEIVVIDDHDNKEDEIKKKLKSLNTKSRLIVMDEPYGPWATKSIGIKVAKNDYILHLDGDCEPLSRDIKSQHLKWLKKGYLFVFGNAIFDGKSLLTNAFYVRYCLSSNKYFLEKPQEFDGYHIIAVSGNNFSLNRKFLYTKEIPNLGLYAGDDLYFTILNMRKTKEKAIFDPTILVKHKHPLTTRKLIKKYYTYGVGSGINRKLFGKLDYYTEMLMKIHLSRLPIARKKLGLYPTLLFFVYIHFML</sequence>
<evidence type="ECO:0000313" key="2">
    <source>
        <dbReference type="EMBL" id="EFD92958.1"/>
    </source>
</evidence>
<organism evidence="2 3">
    <name type="scientific">Candidatus Parvarchaeum acidophilus ARMAN-5</name>
    <dbReference type="NCBI Taxonomy" id="662762"/>
    <lineage>
        <taxon>Archaea</taxon>
        <taxon>Candidatus Parvarchaeota</taxon>
        <taxon>Candidatus Parvarchaeum</taxon>
    </lineage>
</organism>
<dbReference type="InterPro" id="IPR029044">
    <property type="entry name" value="Nucleotide-diphossugar_trans"/>
</dbReference>
<dbReference type="CDD" id="cd00761">
    <property type="entry name" value="Glyco_tranf_GTA_type"/>
    <property type="match status" value="1"/>
</dbReference>